<keyword evidence="1" id="KW-0812">Transmembrane</keyword>
<gene>
    <name evidence="2" type="ORF">C3B59_11235</name>
</gene>
<evidence type="ECO:0000313" key="3">
    <source>
        <dbReference type="Proteomes" id="UP000237104"/>
    </source>
</evidence>
<feature type="transmembrane region" description="Helical" evidence="1">
    <location>
        <begin position="18"/>
        <end position="36"/>
    </location>
</feature>
<accession>A0A2S3ZB72</accession>
<keyword evidence="1" id="KW-0472">Membrane</keyword>
<evidence type="ECO:0000313" key="2">
    <source>
        <dbReference type="EMBL" id="POH62781.1"/>
    </source>
</evidence>
<comment type="caution">
    <text evidence="2">The sequence shown here is derived from an EMBL/GenBank/DDBJ whole genome shotgun (WGS) entry which is preliminary data.</text>
</comment>
<protein>
    <submittedName>
        <fullName evidence="2">Uncharacterized protein</fullName>
    </submittedName>
</protein>
<keyword evidence="1" id="KW-1133">Transmembrane helix</keyword>
<sequence>MAAQVASGVIGFFHDGGISEWLLTSAVIGTVLLLLIRRRQERAWLAFLTVNAVGLTVLAVASVWALMEPALHLEVSWTSVALTLVSVGAILAPGVRPDTATR</sequence>
<dbReference type="AlphaFoldDB" id="A0A2S3ZB72"/>
<dbReference type="EMBL" id="PPXF01000053">
    <property type="protein sequence ID" value="POH62781.1"/>
    <property type="molecule type" value="Genomic_DNA"/>
</dbReference>
<feature type="transmembrane region" description="Helical" evidence="1">
    <location>
        <begin position="77"/>
        <end position="95"/>
    </location>
</feature>
<reference evidence="2 3" key="1">
    <citation type="submission" date="2018-01" db="EMBL/GenBank/DDBJ databases">
        <title>Cryobacterium sp. nov., from glaciers in China.</title>
        <authorList>
            <person name="Liu Q."/>
            <person name="Xin Y.-H."/>
        </authorList>
    </citation>
    <scope>NUCLEOTIDE SEQUENCE [LARGE SCALE GENOMIC DNA]</scope>
    <source>
        <strain evidence="2 3">TMB1-8</strain>
    </source>
</reference>
<proteinExistence type="predicted"/>
<name>A0A2S3ZB72_9MICO</name>
<evidence type="ECO:0000256" key="1">
    <source>
        <dbReference type="SAM" id="Phobius"/>
    </source>
</evidence>
<feature type="transmembrane region" description="Helical" evidence="1">
    <location>
        <begin position="43"/>
        <end position="65"/>
    </location>
</feature>
<dbReference type="Proteomes" id="UP000237104">
    <property type="component" value="Unassembled WGS sequence"/>
</dbReference>
<organism evidence="2 3">
    <name type="scientific">Cryobacterium zongtaii</name>
    <dbReference type="NCBI Taxonomy" id="1259217"/>
    <lineage>
        <taxon>Bacteria</taxon>
        <taxon>Bacillati</taxon>
        <taxon>Actinomycetota</taxon>
        <taxon>Actinomycetes</taxon>
        <taxon>Micrococcales</taxon>
        <taxon>Microbacteriaceae</taxon>
        <taxon>Cryobacterium</taxon>
    </lineage>
</organism>